<keyword evidence="5" id="KW-0813">Transport</keyword>
<dbReference type="GO" id="GO:0071973">
    <property type="term" value="P:bacterial-type flagellum-dependent cell motility"/>
    <property type="evidence" value="ECO:0007669"/>
    <property type="project" value="InterPro"/>
</dbReference>
<evidence type="ECO:0000256" key="2">
    <source>
        <dbReference type="ARBA" id="ARBA00004496"/>
    </source>
</evidence>
<keyword evidence="7" id="KW-1005">Bacterial flagellum biogenesis</keyword>
<dbReference type="SUPFAM" id="SSF160527">
    <property type="entry name" value="V-type ATPase subunit E-like"/>
    <property type="match status" value="1"/>
</dbReference>
<dbReference type="EMBL" id="MPRL01000002">
    <property type="protein sequence ID" value="OOZ42126.1"/>
    <property type="molecule type" value="Genomic_DNA"/>
</dbReference>
<evidence type="ECO:0000256" key="8">
    <source>
        <dbReference type="ARBA" id="ARBA00022927"/>
    </source>
</evidence>
<evidence type="ECO:0000256" key="7">
    <source>
        <dbReference type="ARBA" id="ARBA00022795"/>
    </source>
</evidence>
<dbReference type="AlphaFoldDB" id="A0A1T2LAZ4"/>
<feature type="compositionally biased region" description="Low complexity" evidence="10">
    <location>
        <begin position="34"/>
        <end position="45"/>
    </location>
</feature>
<accession>A0A1T2LAZ4</accession>
<keyword evidence="6" id="KW-0963">Cytoplasm</keyword>
<feature type="domain" description="Flagellar assembly protein FliH/Type III secretion system HrpE" evidence="11">
    <location>
        <begin position="84"/>
        <end position="208"/>
    </location>
</feature>
<evidence type="ECO:0000259" key="11">
    <source>
        <dbReference type="Pfam" id="PF02108"/>
    </source>
</evidence>
<keyword evidence="13" id="KW-1185">Reference proteome</keyword>
<dbReference type="InterPro" id="IPR000563">
    <property type="entry name" value="Flag_FliH"/>
</dbReference>
<evidence type="ECO:0000313" key="12">
    <source>
        <dbReference type="EMBL" id="OOZ42126.1"/>
    </source>
</evidence>
<evidence type="ECO:0000256" key="4">
    <source>
        <dbReference type="ARBA" id="ARBA00016507"/>
    </source>
</evidence>
<dbReference type="GO" id="GO:0015031">
    <property type="term" value="P:protein transport"/>
    <property type="evidence" value="ECO:0007669"/>
    <property type="project" value="UniProtKB-KW"/>
</dbReference>
<organism evidence="12 13">
    <name type="scientific">Solemya pervernicosa gill symbiont</name>
    <dbReference type="NCBI Taxonomy" id="642797"/>
    <lineage>
        <taxon>Bacteria</taxon>
        <taxon>Pseudomonadati</taxon>
        <taxon>Pseudomonadota</taxon>
        <taxon>Gammaproteobacteria</taxon>
        <taxon>sulfur-oxidizing symbionts</taxon>
    </lineage>
</organism>
<comment type="caution">
    <text evidence="12">The sequence shown here is derived from an EMBL/GenBank/DDBJ whole genome shotgun (WGS) entry which is preliminary data.</text>
</comment>
<evidence type="ECO:0000256" key="5">
    <source>
        <dbReference type="ARBA" id="ARBA00022448"/>
    </source>
</evidence>
<dbReference type="InterPro" id="IPR051472">
    <property type="entry name" value="T3SS_Stator/FliH"/>
</dbReference>
<name>A0A1T2LAZ4_9GAMM</name>
<dbReference type="PANTHER" id="PTHR34982:SF1">
    <property type="entry name" value="FLAGELLAR ASSEMBLY PROTEIN FLIH"/>
    <property type="match status" value="1"/>
</dbReference>
<dbReference type="Proteomes" id="UP000191110">
    <property type="component" value="Unassembled WGS sequence"/>
</dbReference>
<dbReference type="GO" id="GO:0003774">
    <property type="term" value="F:cytoskeletal motor activity"/>
    <property type="evidence" value="ECO:0007669"/>
    <property type="project" value="InterPro"/>
</dbReference>
<feature type="region of interest" description="Disordered" evidence="10">
    <location>
        <begin position="1"/>
        <end position="78"/>
    </location>
</feature>
<dbReference type="GO" id="GO:0005829">
    <property type="term" value="C:cytosol"/>
    <property type="evidence" value="ECO:0007669"/>
    <property type="project" value="TreeGrafter"/>
</dbReference>
<evidence type="ECO:0000256" key="3">
    <source>
        <dbReference type="ARBA" id="ARBA00006602"/>
    </source>
</evidence>
<evidence type="ECO:0000313" key="13">
    <source>
        <dbReference type="Proteomes" id="UP000191110"/>
    </source>
</evidence>
<proteinExistence type="inferred from homology"/>
<keyword evidence="9" id="KW-1006">Bacterial flagellum protein export</keyword>
<comment type="subcellular location">
    <subcellularLocation>
        <location evidence="2">Cytoplasm</location>
    </subcellularLocation>
</comment>
<evidence type="ECO:0000256" key="1">
    <source>
        <dbReference type="ARBA" id="ARBA00003041"/>
    </source>
</evidence>
<evidence type="ECO:0000256" key="6">
    <source>
        <dbReference type="ARBA" id="ARBA00022490"/>
    </source>
</evidence>
<dbReference type="Pfam" id="PF02108">
    <property type="entry name" value="FliH"/>
    <property type="match status" value="1"/>
</dbReference>
<keyword evidence="8" id="KW-0653">Protein transport</keyword>
<gene>
    <name evidence="12" type="ORF">BOW53_00665</name>
</gene>
<sequence length="225" mass="24555">MSDQVLKKDGTAEGFERWEPPAMAGAHKPKPKVAVRAPAPKKAAAAPPPVTAEQIEQIQKQAHEEGFAQGQKEGLADAQRQIREKTSKLDKIMASFTRPMAEQDDELVEEVVELAMVVAKQLIRRQLKQDPGEVVAVVREAMAALPVSTSTIRLQLNPEDAEVIRNNLPSAEGERAWSIIEDAALSRGGCRITTENSTIDSTMETRIAAVVAQLMGGERDEDQRA</sequence>
<dbReference type="GO" id="GO:0009288">
    <property type="term" value="C:bacterial-type flagellum"/>
    <property type="evidence" value="ECO:0007669"/>
    <property type="project" value="InterPro"/>
</dbReference>
<dbReference type="OrthoDB" id="6196089at2"/>
<feature type="compositionally biased region" description="Basic and acidic residues" evidence="10">
    <location>
        <begin position="1"/>
        <end position="19"/>
    </location>
</feature>
<dbReference type="PRINTS" id="PR01003">
    <property type="entry name" value="FLGFLIH"/>
</dbReference>
<dbReference type="InterPro" id="IPR018035">
    <property type="entry name" value="Flagellar_FliH/T3SS_HrpE"/>
</dbReference>
<dbReference type="RefSeq" id="WP_078482153.1">
    <property type="nucleotide sequence ID" value="NZ_MPRL01000002.1"/>
</dbReference>
<evidence type="ECO:0000256" key="9">
    <source>
        <dbReference type="ARBA" id="ARBA00023225"/>
    </source>
</evidence>
<protein>
    <recommendedName>
        <fullName evidence="4">Flagellar assembly protein FliH</fullName>
    </recommendedName>
</protein>
<comment type="function">
    <text evidence="1">Needed for flagellar regrowth and assembly.</text>
</comment>
<dbReference type="GO" id="GO:0044781">
    <property type="term" value="P:bacterial-type flagellum organization"/>
    <property type="evidence" value="ECO:0007669"/>
    <property type="project" value="UniProtKB-KW"/>
</dbReference>
<dbReference type="PANTHER" id="PTHR34982">
    <property type="entry name" value="YOP PROTEINS TRANSLOCATION PROTEIN L"/>
    <property type="match status" value="1"/>
</dbReference>
<evidence type="ECO:0000256" key="10">
    <source>
        <dbReference type="SAM" id="MobiDB-lite"/>
    </source>
</evidence>
<comment type="similarity">
    <text evidence="3">Belongs to the FliH family.</text>
</comment>
<reference evidence="12 13" key="1">
    <citation type="submission" date="2016-11" db="EMBL/GenBank/DDBJ databases">
        <title>Mixed transmission modes and dynamic genome evolution in an obligate animal-bacterial symbiosis.</title>
        <authorList>
            <person name="Russell S.L."/>
            <person name="Corbett-Detig R.B."/>
            <person name="Cavanaugh C.M."/>
        </authorList>
    </citation>
    <scope>NUCLEOTIDE SEQUENCE [LARGE SCALE GENOMIC DNA]</scope>
    <source>
        <strain evidence="12">Sveles-Q1</strain>
    </source>
</reference>